<evidence type="ECO:0000256" key="12">
    <source>
        <dbReference type="SAM" id="MobiDB-lite"/>
    </source>
</evidence>
<dbReference type="KEGG" id="hpse:HPF_09830"/>
<evidence type="ECO:0000256" key="6">
    <source>
        <dbReference type="ARBA" id="ARBA00023077"/>
    </source>
</evidence>
<evidence type="ECO:0000259" key="14">
    <source>
        <dbReference type="Pfam" id="PF00593"/>
    </source>
</evidence>
<organism evidence="16 17">
    <name type="scientific">Hydrogenophaga pseudoflava</name>
    <name type="common">Pseudomonas carboxydoflava</name>
    <dbReference type="NCBI Taxonomy" id="47421"/>
    <lineage>
        <taxon>Bacteria</taxon>
        <taxon>Pseudomonadati</taxon>
        <taxon>Pseudomonadota</taxon>
        <taxon>Betaproteobacteria</taxon>
        <taxon>Burkholderiales</taxon>
        <taxon>Comamonadaceae</taxon>
        <taxon>Hydrogenophaga</taxon>
    </lineage>
</organism>
<dbReference type="CDD" id="cd01347">
    <property type="entry name" value="ligand_gated_channel"/>
    <property type="match status" value="1"/>
</dbReference>
<accession>A0A4P6WZX7</accession>
<dbReference type="EMBL" id="CP037867">
    <property type="protein sequence ID" value="QBM27985.1"/>
    <property type="molecule type" value="Genomic_DNA"/>
</dbReference>
<dbReference type="GO" id="GO:0038023">
    <property type="term" value="F:signaling receptor activity"/>
    <property type="evidence" value="ECO:0007669"/>
    <property type="project" value="InterPro"/>
</dbReference>
<reference evidence="16 17" key="1">
    <citation type="submission" date="2019-03" db="EMBL/GenBank/DDBJ databases">
        <authorList>
            <person name="Sebastian G."/>
            <person name="Baumann P."/>
            <person name="Ruckert C."/>
            <person name="Kalinowski J."/>
            <person name="Nebel B."/>
            <person name="Takors R."/>
            <person name="Blombach B."/>
        </authorList>
    </citation>
    <scope>NUCLEOTIDE SEQUENCE [LARGE SCALE GENOMIC DNA]</scope>
    <source>
        <strain evidence="16 17">DSM 1084</strain>
    </source>
</reference>
<dbReference type="GO" id="GO:0015344">
    <property type="term" value="F:siderophore uptake transmembrane transporter activity"/>
    <property type="evidence" value="ECO:0007669"/>
    <property type="project" value="TreeGrafter"/>
</dbReference>
<dbReference type="InterPro" id="IPR000531">
    <property type="entry name" value="Beta-barrel_TonB"/>
</dbReference>
<evidence type="ECO:0000256" key="2">
    <source>
        <dbReference type="ARBA" id="ARBA00009810"/>
    </source>
</evidence>
<feature type="domain" description="TonB-dependent receptor-like beta-barrel" evidence="14">
    <location>
        <begin position="276"/>
        <end position="748"/>
    </location>
</feature>
<dbReference type="Proteomes" id="UP000293912">
    <property type="component" value="Chromosome"/>
</dbReference>
<keyword evidence="3 10" id="KW-0813">Transport</keyword>
<dbReference type="Pfam" id="PF07715">
    <property type="entry name" value="Plug"/>
    <property type="match status" value="1"/>
</dbReference>
<dbReference type="Pfam" id="PF00593">
    <property type="entry name" value="TonB_dep_Rec_b-barrel"/>
    <property type="match status" value="1"/>
</dbReference>
<dbReference type="GO" id="GO:0015891">
    <property type="term" value="P:siderophore transport"/>
    <property type="evidence" value="ECO:0007669"/>
    <property type="project" value="InterPro"/>
</dbReference>
<dbReference type="InterPro" id="IPR037066">
    <property type="entry name" value="Plug_dom_sf"/>
</dbReference>
<feature type="signal peptide" evidence="13">
    <location>
        <begin position="1"/>
        <end position="46"/>
    </location>
</feature>
<name>A0A4P6WZX7_HYDPS</name>
<dbReference type="PROSITE" id="PS52016">
    <property type="entry name" value="TONB_DEPENDENT_REC_3"/>
    <property type="match status" value="1"/>
</dbReference>
<keyword evidence="5 10" id="KW-0812">Transmembrane</keyword>
<keyword evidence="9 10" id="KW-0998">Cell outer membrane</keyword>
<feature type="compositionally biased region" description="Basic residues" evidence="12">
    <location>
        <begin position="1"/>
        <end position="12"/>
    </location>
</feature>
<evidence type="ECO:0000256" key="5">
    <source>
        <dbReference type="ARBA" id="ARBA00022692"/>
    </source>
</evidence>
<evidence type="ECO:0000313" key="16">
    <source>
        <dbReference type="EMBL" id="QBM27985.1"/>
    </source>
</evidence>
<gene>
    <name evidence="16" type="primary">bfrD</name>
    <name evidence="16" type="ORF">HPF_09830</name>
</gene>
<evidence type="ECO:0000256" key="13">
    <source>
        <dbReference type="SAM" id="SignalP"/>
    </source>
</evidence>
<evidence type="ECO:0000259" key="15">
    <source>
        <dbReference type="Pfam" id="PF07715"/>
    </source>
</evidence>
<keyword evidence="8 16" id="KW-0675">Receptor</keyword>
<keyword evidence="4 10" id="KW-1134">Transmembrane beta strand</keyword>
<keyword evidence="6 11" id="KW-0798">TonB box</keyword>
<dbReference type="AlphaFoldDB" id="A0A4P6WZX7"/>
<dbReference type="InterPro" id="IPR012910">
    <property type="entry name" value="Plug_dom"/>
</dbReference>
<feature type="region of interest" description="Disordered" evidence="12">
    <location>
        <begin position="1"/>
        <end position="23"/>
    </location>
</feature>
<dbReference type="Gene3D" id="2.170.130.10">
    <property type="entry name" value="TonB-dependent receptor, plug domain"/>
    <property type="match status" value="1"/>
</dbReference>
<evidence type="ECO:0000256" key="11">
    <source>
        <dbReference type="RuleBase" id="RU003357"/>
    </source>
</evidence>
<evidence type="ECO:0000256" key="9">
    <source>
        <dbReference type="ARBA" id="ARBA00023237"/>
    </source>
</evidence>
<dbReference type="InterPro" id="IPR039426">
    <property type="entry name" value="TonB-dep_rcpt-like"/>
</dbReference>
<dbReference type="InterPro" id="IPR010105">
    <property type="entry name" value="TonB_sidphr_rcpt"/>
</dbReference>
<dbReference type="PANTHER" id="PTHR32552">
    <property type="entry name" value="FERRICHROME IRON RECEPTOR-RELATED"/>
    <property type="match status" value="1"/>
</dbReference>
<feature type="domain" description="TonB-dependent receptor plug" evidence="15">
    <location>
        <begin position="89"/>
        <end position="187"/>
    </location>
</feature>
<evidence type="ECO:0000256" key="4">
    <source>
        <dbReference type="ARBA" id="ARBA00022452"/>
    </source>
</evidence>
<keyword evidence="13" id="KW-0732">Signal</keyword>
<dbReference type="PANTHER" id="PTHR32552:SF83">
    <property type="entry name" value="BLR3904 PROTEIN"/>
    <property type="match status" value="1"/>
</dbReference>
<evidence type="ECO:0000256" key="3">
    <source>
        <dbReference type="ARBA" id="ARBA00022448"/>
    </source>
</evidence>
<evidence type="ECO:0000256" key="8">
    <source>
        <dbReference type="ARBA" id="ARBA00023170"/>
    </source>
</evidence>
<dbReference type="InterPro" id="IPR036942">
    <property type="entry name" value="Beta-barrel_TonB_sf"/>
</dbReference>
<evidence type="ECO:0000256" key="7">
    <source>
        <dbReference type="ARBA" id="ARBA00023136"/>
    </source>
</evidence>
<protein>
    <submittedName>
        <fullName evidence="16">Putative TonB-dependent receptor BfrD</fullName>
    </submittedName>
</protein>
<keyword evidence="7 10" id="KW-0472">Membrane</keyword>
<feature type="chain" id="PRO_5020367403" evidence="13">
    <location>
        <begin position="47"/>
        <end position="779"/>
    </location>
</feature>
<evidence type="ECO:0000256" key="10">
    <source>
        <dbReference type="PROSITE-ProRule" id="PRU01360"/>
    </source>
</evidence>
<dbReference type="GO" id="GO:0009279">
    <property type="term" value="C:cell outer membrane"/>
    <property type="evidence" value="ECO:0007669"/>
    <property type="project" value="UniProtKB-SubCell"/>
</dbReference>
<dbReference type="Gene3D" id="2.40.170.20">
    <property type="entry name" value="TonB-dependent receptor, beta-barrel domain"/>
    <property type="match status" value="1"/>
</dbReference>
<comment type="similarity">
    <text evidence="2 10 11">Belongs to the TonB-dependent receptor family.</text>
</comment>
<keyword evidence="17" id="KW-1185">Reference proteome</keyword>
<dbReference type="SUPFAM" id="SSF56935">
    <property type="entry name" value="Porins"/>
    <property type="match status" value="1"/>
</dbReference>
<evidence type="ECO:0000313" key="17">
    <source>
        <dbReference type="Proteomes" id="UP000293912"/>
    </source>
</evidence>
<comment type="subcellular location">
    <subcellularLocation>
        <location evidence="1 10">Cell outer membrane</location>
        <topology evidence="1 10">Multi-pass membrane protein</topology>
    </subcellularLocation>
</comment>
<evidence type="ECO:0000256" key="1">
    <source>
        <dbReference type="ARBA" id="ARBA00004571"/>
    </source>
</evidence>
<dbReference type="RefSeq" id="WP_243721717.1">
    <property type="nucleotide sequence ID" value="NZ_CP037867.1"/>
</dbReference>
<sequence precursor="true">MSQRRKNLRARAGRPLPAPSANLPAASGVMLPLGAMLLASSFGALAQTAPASEDKQLPTVVVREKALAPEGKDALQATETTIGKGKQQLRDIPQSVTVVTERLIDDRNLDTVKEALKNTAGITFLAAEGGEEDIRLRGFALQATGDLFIDGMRDPAIYDRDTFAMDRMEVLRGSASMLFGRGSTGGAVNQVSKVPRLIDEHQVDLTLGNHKYVRATGDFNIMTGDSSALRLNAMATKADNNGSGASLDKRGMAVAYRTGIGERDEFLANLYHLDNNNGVNYGMPFIAPARGSSDRTLLPVDPDTNYGLASDYNDSSATIAGLAHTHRFSRDSELKTQVRVGKFDRDLRSGAIRLCTQGVNQQTGAITNPNCPTSVSLDNFGPGTVLTRGTHLKIQKLDSVQAQSDFSTKFDALGVKHELIAGVDVSREERTVYAARSAAQGGVNITKPTTTIGTPEDGASVNEASRVLRVNNAYVATGVGAYVQDVIQVAPAWKVVGGVRYDNLNGDYDINAIPDAAPGPVTATKYRMHVSEFSPRIGALFQPTPLHSFHVSAGSSFNTSGDAYSLSASNADTDPEKSVNLELGAKLDSADKRFSTRLAVFRSTKTNERNTDPDLPVTVLSGKRHVAGFEADVTGRLTPQWEVYGSYMWLPVARVDQAAPCPATGACAQSAIGERPGDRPSLTPEHSGTVWSTYQFTPRLRLGAGLNFRSAQSPTRVAFKVPSYTTVDLMAEYTFDFDRLSIKAYLANATDKLYADQLYPAHYIPGAGRTLQVTASLKF</sequence>
<dbReference type="NCBIfam" id="TIGR01783">
    <property type="entry name" value="TonB-siderophor"/>
    <property type="match status" value="1"/>
</dbReference>
<proteinExistence type="inferred from homology"/>